<organism evidence="1 2">
    <name type="scientific">Hygrophoropsis aurantiaca</name>
    <dbReference type="NCBI Taxonomy" id="72124"/>
    <lineage>
        <taxon>Eukaryota</taxon>
        <taxon>Fungi</taxon>
        <taxon>Dikarya</taxon>
        <taxon>Basidiomycota</taxon>
        <taxon>Agaricomycotina</taxon>
        <taxon>Agaricomycetes</taxon>
        <taxon>Agaricomycetidae</taxon>
        <taxon>Boletales</taxon>
        <taxon>Coniophorineae</taxon>
        <taxon>Hygrophoropsidaceae</taxon>
        <taxon>Hygrophoropsis</taxon>
    </lineage>
</organism>
<sequence length="920" mass="98596">MSTDDLSTADIDSSVRVQVTPSQSSYFAGEPFSVTITFTNTRTPESPGPKSRNTHKRGAHSISSAPLARPPTSPGIPRPSVPPPLLRTLSNGREKPARKGLIGHNSAAKNGNGTLLEQKRQILLEKSRSLSVDIPAHDLQRNGTDSAKDDSPSYVRAYQEFSDSAAGSPQAPSPTTLARISALPSKHPHARKQSVFDGQIQIHEFQQNSTPSAMPSSSTSTFSLALDPIAETPQTPYPGSPLPRSPSLTESLDTRVSLKTETHSYPPRPSQHPHPPRRPSQLGLGHGPPPGLPHSSTDAPPQTAFGTSFPQSNTELILYSYAQLLGTLSVTPLPGAIVSPDHARTLGALRGRLLKRPIIGGGSMDITSSLHSRQLLNRRRSHSRSASLTSGLLSLLSPSTYSPSPSPFQASQSWTSLHRSRTPSQSSLSPPAQPPSNGVGLGLINGAAEEDVDPEAPLPTFEVQPAMLAVDLTLAPGESRSYTYTIVLPDNLPPTFKGRSIKFSYELIVGTCRAGTSPARSSSSLGPTGANSISRVMKVPIRVYNNVSVGKPQRPYDLLWPVATRRKSPEATPKVIDSKSKSAKFPPSSSQVITPGSLDDLRDYGQRLLATFPDPDATGVRIKVPAEAVLPSQSDLERGEEEEGGSLTGCREAVELLTRNPKKVSYDVNKDGVKVAVLTFTKSAYRLGETVLGVVELNDRNSRSRVLSLSAMLEAQETLPSQISSAGNVRHMRRVHAEHYSSFVSSSLRTTFSLDIPSDASPAFDVQIGDGSAKSTPGGLVWRVRLCLLVAVAAESSQVGSSGIRLKHLIKDGPKGEWGASWRASAGIAPFEHPPPKSNADAPPPTSWTQYIVSSFLGPPGEKEYHDGDEDVDGEELWKDPGDGEDEWKEVKVETVECEVPISVWPGNTAFKAMDVVFDV</sequence>
<name>A0ACB8A5P6_9AGAM</name>
<keyword evidence="2" id="KW-1185">Reference proteome</keyword>
<dbReference type="EMBL" id="MU267798">
    <property type="protein sequence ID" value="KAH7908781.1"/>
    <property type="molecule type" value="Genomic_DNA"/>
</dbReference>
<proteinExistence type="predicted"/>
<evidence type="ECO:0000313" key="2">
    <source>
        <dbReference type="Proteomes" id="UP000790377"/>
    </source>
</evidence>
<evidence type="ECO:0000313" key="1">
    <source>
        <dbReference type="EMBL" id="KAH7908781.1"/>
    </source>
</evidence>
<accession>A0ACB8A5P6</accession>
<gene>
    <name evidence="1" type="ORF">BJ138DRAFT_1156872</name>
</gene>
<reference evidence="1" key="1">
    <citation type="journal article" date="2021" name="New Phytol.">
        <title>Evolutionary innovations through gain and loss of genes in the ectomycorrhizal Boletales.</title>
        <authorList>
            <person name="Wu G."/>
            <person name="Miyauchi S."/>
            <person name="Morin E."/>
            <person name="Kuo A."/>
            <person name="Drula E."/>
            <person name="Varga T."/>
            <person name="Kohler A."/>
            <person name="Feng B."/>
            <person name="Cao Y."/>
            <person name="Lipzen A."/>
            <person name="Daum C."/>
            <person name="Hundley H."/>
            <person name="Pangilinan J."/>
            <person name="Johnson J."/>
            <person name="Barry K."/>
            <person name="LaButti K."/>
            <person name="Ng V."/>
            <person name="Ahrendt S."/>
            <person name="Min B."/>
            <person name="Choi I.G."/>
            <person name="Park H."/>
            <person name="Plett J.M."/>
            <person name="Magnuson J."/>
            <person name="Spatafora J.W."/>
            <person name="Nagy L.G."/>
            <person name="Henrissat B."/>
            <person name="Grigoriev I.V."/>
            <person name="Yang Z.L."/>
            <person name="Xu J."/>
            <person name="Martin F.M."/>
        </authorList>
    </citation>
    <scope>NUCLEOTIDE SEQUENCE</scope>
    <source>
        <strain evidence="1">ATCC 28755</strain>
    </source>
</reference>
<protein>
    <submittedName>
        <fullName evidence="1">Rgp1-domain-containing protein</fullName>
    </submittedName>
</protein>
<comment type="caution">
    <text evidence="1">The sequence shown here is derived from an EMBL/GenBank/DDBJ whole genome shotgun (WGS) entry which is preliminary data.</text>
</comment>
<dbReference type="Proteomes" id="UP000790377">
    <property type="component" value="Unassembled WGS sequence"/>
</dbReference>